<dbReference type="InterPro" id="IPR018149">
    <property type="entry name" value="Lys-tRNA-synth_II_C"/>
</dbReference>
<evidence type="ECO:0000256" key="3">
    <source>
        <dbReference type="ARBA" id="ARBA00022598"/>
    </source>
</evidence>
<dbReference type="GO" id="GO:0000049">
    <property type="term" value="F:tRNA binding"/>
    <property type="evidence" value="ECO:0007669"/>
    <property type="project" value="TreeGrafter"/>
</dbReference>
<dbReference type="PANTHER" id="PTHR42918:SF15">
    <property type="entry name" value="LYSINE--TRNA LIGASE, CHLOROPLASTIC_MITOCHONDRIAL"/>
    <property type="match status" value="1"/>
</dbReference>
<keyword evidence="10 11" id="KW-0460">Magnesium</keyword>
<dbReference type="InterPro" id="IPR012340">
    <property type="entry name" value="NA-bd_OB-fold"/>
</dbReference>
<dbReference type="SUPFAM" id="SSF55681">
    <property type="entry name" value="Class II aaRS and biotin synthetases"/>
    <property type="match status" value="1"/>
</dbReference>
<evidence type="ECO:0000256" key="10">
    <source>
        <dbReference type="HAMAP-Rule" id="MF_00252"/>
    </source>
</evidence>
<feature type="binding site" evidence="10">
    <location>
        <position position="415"/>
    </location>
    <ligand>
        <name>Mg(2+)</name>
        <dbReference type="ChEBI" id="CHEBI:18420"/>
        <label>2</label>
    </ligand>
</feature>
<evidence type="ECO:0000256" key="8">
    <source>
        <dbReference type="ARBA" id="ARBA00023146"/>
    </source>
</evidence>
<evidence type="ECO:0000256" key="7">
    <source>
        <dbReference type="ARBA" id="ARBA00022917"/>
    </source>
</evidence>
<evidence type="ECO:0000256" key="11">
    <source>
        <dbReference type="RuleBase" id="RU000336"/>
    </source>
</evidence>
<dbReference type="GO" id="GO:0004824">
    <property type="term" value="F:lysine-tRNA ligase activity"/>
    <property type="evidence" value="ECO:0007669"/>
    <property type="project" value="UniProtKB-UniRule"/>
</dbReference>
<sequence length="496" mass="55986">MSDSNIGGEASILEERRRKLEELREQNIAYVNNYTPTNKAQELHDSHGQLSKEELENKKITNLSVAGRIVLKRVMGNASFVTIRDGSGDIQAYISKNNIDPELYKNFKSWDLGDIIGITGNLFKTKTEELTVEAHSIILITKSLRPMPEKHKGLADIEIKYRQRYLDLMSSPESKEIFIKRSKIVSSIRSSMLEDGFLEVETPMMHSIPGGAVAKPFITKHNALDRELFLRIAPELHLKRLLVGGFDKVFEINRSFRNEGLSTRHNPEFTMLEFYAAFATFNGTIDFTEKIIKSASEAVGNNSKIEWDGDKIDLSNFSTKTLNDLVIEHNSDLCADDLMNLDKLRSYSKSIKMPYKDSWGVGKVLLEIFEKSVEANLIQPTFVTEYPVEVSPLSRRNNENPSIADRFELFIGGKEIANGFCELNDPDDQAERFKEQVKAKADGDDEAMGYDEDYITALEHGMPPAVGVGIGVDRLVMMLTNQSSIRDVILFPQLKS</sequence>
<dbReference type="NCBIfam" id="NF001756">
    <property type="entry name" value="PRK00484.1"/>
    <property type="match status" value="1"/>
</dbReference>
<reference evidence="13 14" key="1">
    <citation type="submission" date="2019-02" db="EMBL/GenBank/DDBJ databases">
        <title>Prokaryotic population dynamics and viral predation in marine succession experiment using metagenomics: the confinement effect.</title>
        <authorList>
            <person name="Haro-Moreno J.M."/>
            <person name="Rodriguez-Valera F."/>
            <person name="Lopez-Perez M."/>
        </authorList>
    </citation>
    <scope>NUCLEOTIDE SEQUENCE [LARGE SCALE GENOMIC DNA]</scope>
    <source>
        <strain evidence="13">MED-G168</strain>
    </source>
</reference>
<dbReference type="FunFam" id="2.40.50.140:FF:000024">
    <property type="entry name" value="Lysine--tRNA ligase"/>
    <property type="match status" value="1"/>
</dbReference>
<evidence type="ECO:0000256" key="2">
    <source>
        <dbReference type="ARBA" id="ARBA00022490"/>
    </source>
</evidence>
<dbReference type="InterPro" id="IPR044136">
    <property type="entry name" value="Lys-tRNA-ligase_II_N"/>
</dbReference>
<organism evidence="13 14">
    <name type="scientific">SAR86 cluster bacterium</name>
    <dbReference type="NCBI Taxonomy" id="2030880"/>
    <lineage>
        <taxon>Bacteria</taxon>
        <taxon>Pseudomonadati</taxon>
        <taxon>Pseudomonadota</taxon>
        <taxon>Gammaproteobacteria</taxon>
        <taxon>SAR86 cluster</taxon>
    </lineage>
</organism>
<evidence type="ECO:0000256" key="6">
    <source>
        <dbReference type="ARBA" id="ARBA00022840"/>
    </source>
</evidence>
<feature type="domain" description="Aminoacyl-transfer RNA synthetases class-II family profile" evidence="12">
    <location>
        <begin position="181"/>
        <end position="492"/>
    </location>
</feature>
<dbReference type="Proteomes" id="UP000319023">
    <property type="component" value="Unassembled WGS sequence"/>
</dbReference>
<protein>
    <recommendedName>
        <fullName evidence="10">Lysine--tRNA ligase</fullName>
        <ecNumber evidence="10">6.1.1.6</ecNumber>
    </recommendedName>
    <alternativeName>
        <fullName evidence="10">Lysyl-tRNA synthetase</fullName>
        <shortName evidence="10">LysRS</shortName>
    </alternativeName>
</protein>
<comment type="caution">
    <text evidence="13">The sequence shown here is derived from an EMBL/GenBank/DDBJ whole genome shotgun (WGS) entry which is preliminary data.</text>
</comment>
<dbReference type="Pfam" id="PF01336">
    <property type="entry name" value="tRNA_anti-codon"/>
    <property type="match status" value="1"/>
</dbReference>
<keyword evidence="8 10" id="KW-0030">Aminoacyl-tRNA synthetase</keyword>
<dbReference type="HAMAP" id="MF_00252">
    <property type="entry name" value="Lys_tRNA_synth_class2"/>
    <property type="match status" value="1"/>
</dbReference>
<keyword evidence="5 10" id="KW-0547">Nucleotide-binding</keyword>
<dbReference type="PROSITE" id="PS50862">
    <property type="entry name" value="AA_TRNA_LIGASE_II"/>
    <property type="match status" value="1"/>
</dbReference>
<dbReference type="SUPFAM" id="SSF50249">
    <property type="entry name" value="Nucleic acid-binding proteins"/>
    <property type="match status" value="1"/>
</dbReference>
<dbReference type="GO" id="GO:0006430">
    <property type="term" value="P:lysyl-tRNA aminoacylation"/>
    <property type="evidence" value="ECO:0007669"/>
    <property type="project" value="UniProtKB-UniRule"/>
</dbReference>
<gene>
    <name evidence="10 13" type="primary">lysS</name>
    <name evidence="13" type="ORF">EVB01_01375</name>
</gene>
<dbReference type="InterPro" id="IPR002313">
    <property type="entry name" value="Lys-tRNA-ligase_II"/>
</dbReference>
<keyword evidence="3 10" id="KW-0436">Ligase</keyword>
<feature type="binding site" evidence="10">
    <location>
        <position position="408"/>
    </location>
    <ligand>
        <name>Mg(2+)</name>
        <dbReference type="ChEBI" id="CHEBI:18420"/>
        <label>1</label>
    </ligand>
</feature>
<evidence type="ECO:0000256" key="9">
    <source>
        <dbReference type="ARBA" id="ARBA00048573"/>
    </source>
</evidence>
<dbReference type="AlphaFoldDB" id="A0A520LSX2"/>
<evidence type="ECO:0000256" key="1">
    <source>
        <dbReference type="ARBA" id="ARBA00008226"/>
    </source>
</evidence>
<evidence type="ECO:0000259" key="12">
    <source>
        <dbReference type="PROSITE" id="PS50862"/>
    </source>
</evidence>
<name>A0A520LSX2_9GAMM</name>
<dbReference type="GO" id="GO:0005829">
    <property type="term" value="C:cytosol"/>
    <property type="evidence" value="ECO:0007669"/>
    <property type="project" value="TreeGrafter"/>
</dbReference>
<feature type="binding site" evidence="10">
    <location>
        <position position="415"/>
    </location>
    <ligand>
        <name>Mg(2+)</name>
        <dbReference type="ChEBI" id="CHEBI:18420"/>
        <label>1</label>
    </ligand>
</feature>
<dbReference type="GO" id="GO:0005524">
    <property type="term" value="F:ATP binding"/>
    <property type="evidence" value="ECO:0007669"/>
    <property type="project" value="UniProtKB-UniRule"/>
</dbReference>
<comment type="catalytic activity">
    <reaction evidence="9 10 11">
        <text>tRNA(Lys) + L-lysine + ATP = L-lysyl-tRNA(Lys) + AMP + diphosphate</text>
        <dbReference type="Rhea" id="RHEA:20792"/>
        <dbReference type="Rhea" id="RHEA-COMP:9696"/>
        <dbReference type="Rhea" id="RHEA-COMP:9697"/>
        <dbReference type="ChEBI" id="CHEBI:30616"/>
        <dbReference type="ChEBI" id="CHEBI:32551"/>
        <dbReference type="ChEBI" id="CHEBI:33019"/>
        <dbReference type="ChEBI" id="CHEBI:78442"/>
        <dbReference type="ChEBI" id="CHEBI:78529"/>
        <dbReference type="ChEBI" id="CHEBI:456215"/>
        <dbReference type="EC" id="6.1.1.6"/>
    </reaction>
</comment>
<accession>A0A520LSX2</accession>
<dbReference type="CDD" id="cd04322">
    <property type="entry name" value="LysRS_N"/>
    <property type="match status" value="1"/>
</dbReference>
<comment type="subunit">
    <text evidence="10">Homodimer.</text>
</comment>
<dbReference type="PRINTS" id="PR00982">
    <property type="entry name" value="TRNASYNTHLYS"/>
</dbReference>
<proteinExistence type="inferred from homology"/>
<dbReference type="Gene3D" id="2.40.50.140">
    <property type="entry name" value="Nucleic acid-binding proteins"/>
    <property type="match status" value="1"/>
</dbReference>
<dbReference type="Pfam" id="PF00152">
    <property type="entry name" value="tRNA-synt_2"/>
    <property type="match status" value="1"/>
</dbReference>
<comment type="similarity">
    <text evidence="1 10">Belongs to the class-II aminoacyl-tRNA synthetase family.</text>
</comment>
<keyword evidence="7 10" id="KW-0648">Protein biosynthesis</keyword>
<evidence type="ECO:0000256" key="4">
    <source>
        <dbReference type="ARBA" id="ARBA00022723"/>
    </source>
</evidence>
<evidence type="ECO:0000313" key="14">
    <source>
        <dbReference type="Proteomes" id="UP000319023"/>
    </source>
</evidence>
<dbReference type="InterPro" id="IPR045864">
    <property type="entry name" value="aa-tRNA-synth_II/BPL/LPL"/>
</dbReference>
<dbReference type="InterPro" id="IPR004365">
    <property type="entry name" value="NA-bd_OB_tRNA"/>
</dbReference>
<evidence type="ECO:0000256" key="5">
    <source>
        <dbReference type="ARBA" id="ARBA00022741"/>
    </source>
</evidence>
<dbReference type="PANTHER" id="PTHR42918">
    <property type="entry name" value="LYSYL-TRNA SYNTHETASE"/>
    <property type="match status" value="1"/>
</dbReference>
<evidence type="ECO:0000313" key="13">
    <source>
        <dbReference type="EMBL" id="RZO12044.1"/>
    </source>
</evidence>
<keyword evidence="2 10" id="KW-0963">Cytoplasm</keyword>
<comment type="cofactor">
    <cofactor evidence="10 11">
        <name>Mg(2+)</name>
        <dbReference type="ChEBI" id="CHEBI:18420"/>
    </cofactor>
    <text evidence="10 11">Binds 3 Mg(2+) ions per subunit.</text>
</comment>
<dbReference type="EC" id="6.1.1.6" evidence="10"/>
<comment type="subcellular location">
    <subcellularLocation>
        <location evidence="10">Cytoplasm</location>
    </subcellularLocation>
</comment>
<dbReference type="InterPro" id="IPR004364">
    <property type="entry name" value="Aa-tRNA-synt_II"/>
</dbReference>
<dbReference type="GO" id="GO:0000287">
    <property type="term" value="F:magnesium ion binding"/>
    <property type="evidence" value="ECO:0007669"/>
    <property type="project" value="UniProtKB-UniRule"/>
</dbReference>
<dbReference type="InterPro" id="IPR006195">
    <property type="entry name" value="aa-tRNA-synth_II"/>
</dbReference>
<keyword evidence="6 10" id="KW-0067">ATP-binding</keyword>
<dbReference type="Gene3D" id="3.30.930.10">
    <property type="entry name" value="Bira Bifunctional Protein, Domain 2"/>
    <property type="match status" value="1"/>
</dbReference>
<keyword evidence="4 10" id="KW-0479">Metal-binding</keyword>
<dbReference type="CDD" id="cd00775">
    <property type="entry name" value="LysRS_core"/>
    <property type="match status" value="1"/>
</dbReference>
<dbReference type="EMBL" id="SHBN01000018">
    <property type="protein sequence ID" value="RZO12044.1"/>
    <property type="molecule type" value="Genomic_DNA"/>
</dbReference>
<dbReference type="NCBIfam" id="TIGR00499">
    <property type="entry name" value="lysS_bact"/>
    <property type="match status" value="1"/>
</dbReference>